<dbReference type="PANTHER" id="PTHR42885">
    <property type="entry name" value="HISTIDINOL-PHOSPHATE AMINOTRANSFERASE-RELATED"/>
    <property type="match status" value="1"/>
</dbReference>
<dbReference type="Proteomes" id="UP000286985">
    <property type="component" value="Unassembled WGS sequence"/>
</dbReference>
<comment type="cofactor">
    <cofactor evidence="1 11">
        <name>pyridoxal 5'-phosphate</name>
        <dbReference type="ChEBI" id="CHEBI:597326"/>
    </cofactor>
</comment>
<dbReference type="Pfam" id="PF00155">
    <property type="entry name" value="Aminotran_1_2"/>
    <property type="match status" value="1"/>
</dbReference>
<protein>
    <recommendedName>
        <fullName evidence="11">Histidinol-phosphate aminotransferase</fullName>
        <ecNumber evidence="11">2.6.1.9</ecNumber>
    </recommendedName>
    <alternativeName>
        <fullName evidence="11">Imidazole acetol-phosphate transaminase</fullName>
    </alternativeName>
</protein>
<dbReference type="Gene3D" id="3.40.640.10">
    <property type="entry name" value="Type I PLP-dependent aspartate aminotransferase-like (Major domain)"/>
    <property type="match status" value="1"/>
</dbReference>
<evidence type="ECO:0000256" key="8">
    <source>
        <dbReference type="ARBA" id="ARBA00022898"/>
    </source>
</evidence>
<comment type="similarity">
    <text evidence="3 11">Belongs to the class-II pyridoxal-phosphate-dependent aminotransferase family. Histidinol-phosphate aminotransferase subfamily.</text>
</comment>
<dbReference type="SUPFAM" id="SSF53383">
    <property type="entry name" value="PLP-dependent transferases"/>
    <property type="match status" value="1"/>
</dbReference>
<dbReference type="CDD" id="cd00609">
    <property type="entry name" value="AAT_like"/>
    <property type="match status" value="1"/>
</dbReference>
<evidence type="ECO:0000256" key="11">
    <source>
        <dbReference type="HAMAP-Rule" id="MF_01023"/>
    </source>
</evidence>
<evidence type="ECO:0000256" key="5">
    <source>
        <dbReference type="ARBA" id="ARBA00022576"/>
    </source>
</evidence>
<dbReference type="Gene3D" id="3.90.1150.10">
    <property type="entry name" value="Aspartate Aminotransferase, domain 1"/>
    <property type="match status" value="1"/>
</dbReference>
<sequence length="360" mass="38912">MSIAEQLQRQHLAALTPYASARRSMSGDGVWLNANEAPYPPSLTTGDAQDAMLNRYPSFQSDSLNGAYATYASVATEQVLSCRGSDEAIDLLIRSFCEPGRDAIMITTPTYGMYAISAQTQGAKVIDVPLVADADGDLQLNTEAMLAALDSVKLVFICQPSNPLGNRVNREALKAFIKAVGSRALVIVDEAYIEFVDNSNQVSAAQWLNDYPQLVVLRTLSKAFGLAAIRCGFALANTDIIEVLRKVIAPYPMPQPSLQAATAALSTTNIARMQALVAETKALRDDFIQWVSRKPWALKVWPSVTNFVLISVPDAAQLVSDCAANGVLIRNQSAQRGLNNTVRVSIGSATEMQKLMEVLP</sequence>
<dbReference type="GO" id="GO:0030170">
    <property type="term" value="F:pyridoxal phosphate binding"/>
    <property type="evidence" value="ECO:0007669"/>
    <property type="project" value="InterPro"/>
</dbReference>
<dbReference type="AlphaFoldDB" id="A0A432XLQ0"/>
<dbReference type="InterPro" id="IPR015424">
    <property type="entry name" value="PyrdxlP-dep_Trfase"/>
</dbReference>
<dbReference type="InterPro" id="IPR015421">
    <property type="entry name" value="PyrdxlP-dep_Trfase_major"/>
</dbReference>
<dbReference type="RefSeq" id="WP_092838069.1">
    <property type="nucleotide sequence ID" value="NZ_FPCF01000001.1"/>
</dbReference>
<proteinExistence type="inferred from homology"/>
<evidence type="ECO:0000256" key="4">
    <source>
        <dbReference type="ARBA" id="ARBA00011738"/>
    </source>
</evidence>
<accession>A0A432XLQ0</accession>
<keyword evidence="8 11" id="KW-0663">Pyridoxal phosphate</keyword>
<feature type="domain" description="Aminotransferase class I/classII large" evidence="12">
    <location>
        <begin position="30"/>
        <end position="359"/>
    </location>
</feature>
<dbReference type="NCBIfam" id="TIGR01141">
    <property type="entry name" value="hisC"/>
    <property type="match status" value="1"/>
</dbReference>
<dbReference type="PANTHER" id="PTHR42885:SF2">
    <property type="entry name" value="HISTIDINOL-PHOSPHATE AMINOTRANSFERASE"/>
    <property type="match status" value="1"/>
</dbReference>
<dbReference type="InterPro" id="IPR004839">
    <property type="entry name" value="Aminotransferase_I/II_large"/>
</dbReference>
<comment type="subunit">
    <text evidence="4 11">Homodimer.</text>
</comment>
<dbReference type="STRING" id="519452.SAMN04488139_0894"/>
<dbReference type="HAMAP" id="MF_01023">
    <property type="entry name" value="HisC_aminotrans_2"/>
    <property type="match status" value="1"/>
</dbReference>
<dbReference type="InterPro" id="IPR005861">
    <property type="entry name" value="HisP_aminotrans"/>
</dbReference>
<dbReference type="PROSITE" id="PS00599">
    <property type="entry name" value="AA_TRANSFER_CLASS_2"/>
    <property type="match status" value="1"/>
</dbReference>
<evidence type="ECO:0000256" key="7">
    <source>
        <dbReference type="ARBA" id="ARBA00022679"/>
    </source>
</evidence>
<name>A0A432XLQ0_9GAMM</name>
<dbReference type="UniPathway" id="UPA00031">
    <property type="reaction ID" value="UER00012"/>
</dbReference>
<dbReference type="EC" id="2.6.1.9" evidence="11"/>
<evidence type="ECO:0000256" key="9">
    <source>
        <dbReference type="ARBA" id="ARBA00023102"/>
    </source>
</evidence>
<dbReference type="EMBL" id="PIPU01000001">
    <property type="protein sequence ID" value="RUO49617.1"/>
    <property type="molecule type" value="Genomic_DNA"/>
</dbReference>
<dbReference type="InterPro" id="IPR015422">
    <property type="entry name" value="PyrdxlP-dep_Trfase_small"/>
</dbReference>
<dbReference type="OrthoDB" id="9813612at2"/>
<evidence type="ECO:0000256" key="6">
    <source>
        <dbReference type="ARBA" id="ARBA00022605"/>
    </source>
</evidence>
<comment type="caution">
    <text evidence="13">The sequence shown here is derived from an EMBL/GenBank/DDBJ whole genome shotgun (WGS) entry which is preliminary data.</text>
</comment>
<evidence type="ECO:0000313" key="14">
    <source>
        <dbReference type="Proteomes" id="UP000286985"/>
    </source>
</evidence>
<organism evidence="13 14">
    <name type="scientific">Pseudidiomarina donghaiensis</name>
    <dbReference type="NCBI Taxonomy" id="519452"/>
    <lineage>
        <taxon>Bacteria</taxon>
        <taxon>Pseudomonadati</taxon>
        <taxon>Pseudomonadota</taxon>
        <taxon>Gammaproteobacteria</taxon>
        <taxon>Alteromonadales</taxon>
        <taxon>Idiomarinaceae</taxon>
        <taxon>Pseudidiomarina</taxon>
    </lineage>
</organism>
<dbReference type="GO" id="GO:0000105">
    <property type="term" value="P:L-histidine biosynthetic process"/>
    <property type="evidence" value="ECO:0007669"/>
    <property type="project" value="UniProtKB-UniRule"/>
</dbReference>
<keyword evidence="14" id="KW-1185">Reference proteome</keyword>
<evidence type="ECO:0000313" key="13">
    <source>
        <dbReference type="EMBL" id="RUO49617.1"/>
    </source>
</evidence>
<evidence type="ECO:0000259" key="12">
    <source>
        <dbReference type="Pfam" id="PF00155"/>
    </source>
</evidence>
<comment type="pathway">
    <text evidence="2 11">Amino-acid biosynthesis; L-histidine biosynthesis; L-histidine from 5-phospho-alpha-D-ribose 1-diphosphate: step 7/9.</text>
</comment>
<comment type="catalytic activity">
    <reaction evidence="10 11">
        <text>L-histidinol phosphate + 2-oxoglutarate = 3-(imidazol-4-yl)-2-oxopropyl phosphate + L-glutamate</text>
        <dbReference type="Rhea" id="RHEA:23744"/>
        <dbReference type="ChEBI" id="CHEBI:16810"/>
        <dbReference type="ChEBI" id="CHEBI:29985"/>
        <dbReference type="ChEBI" id="CHEBI:57766"/>
        <dbReference type="ChEBI" id="CHEBI:57980"/>
        <dbReference type="EC" id="2.6.1.9"/>
    </reaction>
</comment>
<evidence type="ECO:0000256" key="1">
    <source>
        <dbReference type="ARBA" id="ARBA00001933"/>
    </source>
</evidence>
<keyword evidence="6 11" id="KW-0028">Amino-acid biosynthesis</keyword>
<dbReference type="GO" id="GO:0004400">
    <property type="term" value="F:histidinol-phosphate transaminase activity"/>
    <property type="evidence" value="ECO:0007669"/>
    <property type="project" value="UniProtKB-UniRule"/>
</dbReference>
<gene>
    <name evidence="11" type="primary">hisC</name>
    <name evidence="13" type="ORF">CWE24_03785</name>
</gene>
<evidence type="ECO:0000256" key="10">
    <source>
        <dbReference type="ARBA" id="ARBA00047481"/>
    </source>
</evidence>
<evidence type="ECO:0000256" key="2">
    <source>
        <dbReference type="ARBA" id="ARBA00005011"/>
    </source>
</evidence>
<feature type="modified residue" description="N6-(pyridoxal phosphate)lysine" evidence="11">
    <location>
        <position position="222"/>
    </location>
</feature>
<keyword evidence="5 11" id="KW-0032">Aminotransferase</keyword>
<reference evidence="14" key="1">
    <citation type="journal article" date="2018" name="Front. Microbiol.">
        <title>Genome-Based Analysis Reveals the Taxonomy and Diversity of the Family Idiomarinaceae.</title>
        <authorList>
            <person name="Liu Y."/>
            <person name="Lai Q."/>
            <person name="Shao Z."/>
        </authorList>
    </citation>
    <scope>NUCLEOTIDE SEQUENCE [LARGE SCALE GENOMIC DNA]</scope>
    <source>
        <strain evidence="14">908033</strain>
    </source>
</reference>
<keyword evidence="9 11" id="KW-0368">Histidine biosynthesis</keyword>
<dbReference type="InterPro" id="IPR001917">
    <property type="entry name" value="Aminotrans_II_pyridoxalP_BS"/>
</dbReference>
<evidence type="ECO:0000256" key="3">
    <source>
        <dbReference type="ARBA" id="ARBA00007970"/>
    </source>
</evidence>
<keyword evidence="7 11" id="KW-0808">Transferase</keyword>